<organism evidence="9 10">
    <name type="scientific">Lingula anatina</name>
    <name type="common">Brachiopod</name>
    <name type="synonym">Lingula unguis</name>
    <dbReference type="NCBI Taxonomy" id="7574"/>
    <lineage>
        <taxon>Eukaryota</taxon>
        <taxon>Metazoa</taxon>
        <taxon>Spiralia</taxon>
        <taxon>Lophotrochozoa</taxon>
        <taxon>Brachiopoda</taxon>
        <taxon>Linguliformea</taxon>
        <taxon>Lingulata</taxon>
        <taxon>Lingulida</taxon>
        <taxon>Linguloidea</taxon>
        <taxon>Lingulidae</taxon>
        <taxon>Lingula</taxon>
    </lineage>
</organism>
<keyword evidence="9" id="KW-1185">Reference proteome</keyword>
<name>A0A1S3H075_LINAN</name>
<keyword evidence="4 5" id="KW-0539">Nucleus</keyword>
<evidence type="ECO:0000256" key="7">
    <source>
        <dbReference type="SAM" id="MobiDB-lite"/>
    </source>
</evidence>
<dbReference type="CDD" id="cd00086">
    <property type="entry name" value="homeodomain"/>
    <property type="match status" value="1"/>
</dbReference>
<feature type="region of interest" description="Disordered" evidence="7">
    <location>
        <begin position="151"/>
        <end position="185"/>
    </location>
</feature>
<dbReference type="Pfam" id="PF00046">
    <property type="entry name" value="Homeodomain"/>
    <property type="match status" value="1"/>
</dbReference>
<evidence type="ECO:0000256" key="2">
    <source>
        <dbReference type="ARBA" id="ARBA00023125"/>
    </source>
</evidence>
<dbReference type="Proteomes" id="UP000085678">
    <property type="component" value="Unplaced"/>
</dbReference>
<evidence type="ECO:0000313" key="10">
    <source>
        <dbReference type="RefSeq" id="XP_013379332.1"/>
    </source>
</evidence>
<feature type="domain" description="Homeobox" evidence="8">
    <location>
        <begin position="263"/>
        <end position="323"/>
    </location>
</feature>
<accession>A0A1S3H075</accession>
<dbReference type="RefSeq" id="XP_013379332.1">
    <property type="nucleotide sequence ID" value="XM_013523878.1"/>
</dbReference>
<evidence type="ECO:0000256" key="6">
    <source>
        <dbReference type="RuleBase" id="RU000682"/>
    </source>
</evidence>
<feature type="compositionally biased region" description="Low complexity" evidence="7">
    <location>
        <begin position="154"/>
        <end position="169"/>
    </location>
</feature>
<dbReference type="GO" id="GO:0003677">
    <property type="term" value="F:DNA binding"/>
    <property type="evidence" value="ECO:0007669"/>
    <property type="project" value="UniProtKB-UniRule"/>
</dbReference>
<dbReference type="GO" id="GO:0000981">
    <property type="term" value="F:DNA-binding transcription factor activity, RNA polymerase II-specific"/>
    <property type="evidence" value="ECO:0007669"/>
    <property type="project" value="InterPro"/>
</dbReference>
<dbReference type="InParanoid" id="A0A1S3H075"/>
<evidence type="ECO:0000256" key="1">
    <source>
        <dbReference type="ARBA" id="ARBA00004123"/>
    </source>
</evidence>
<dbReference type="SUPFAM" id="SSF46689">
    <property type="entry name" value="Homeodomain-like"/>
    <property type="match status" value="1"/>
</dbReference>
<dbReference type="PROSITE" id="PS50071">
    <property type="entry name" value="HOMEOBOX_2"/>
    <property type="match status" value="1"/>
</dbReference>
<feature type="DNA-binding region" description="Homeobox" evidence="5">
    <location>
        <begin position="265"/>
        <end position="324"/>
    </location>
</feature>
<keyword evidence="3 5" id="KW-0371">Homeobox</keyword>
<dbReference type="PROSITE" id="PS00027">
    <property type="entry name" value="HOMEOBOX_1"/>
    <property type="match status" value="1"/>
</dbReference>
<evidence type="ECO:0000256" key="5">
    <source>
        <dbReference type="PROSITE-ProRule" id="PRU00108"/>
    </source>
</evidence>
<proteinExistence type="predicted"/>
<dbReference type="KEGG" id="lak:106150864"/>
<dbReference type="InterPro" id="IPR009057">
    <property type="entry name" value="Homeodomain-like_sf"/>
</dbReference>
<dbReference type="InterPro" id="IPR001356">
    <property type="entry name" value="HD"/>
</dbReference>
<dbReference type="GeneID" id="106150864"/>
<dbReference type="InterPro" id="IPR050848">
    <property type="entry name" value="Homeobox_TF"/>
</dbReference>
<evidence type="ECO:0000259" key="8">
    <source>
        <dbReference type="PROSITE" id="PS50071"/>
    </source>
</evidence>
<reference evidence="10" key="1">
    <citation type="submission" date="2025-08" db="UniProtKB">
        <authorList>
            <consortium name="RefSeq"/>
        </authorList>
    </citation>
    <scope>IDENTIFICATION</scope>
    <source>
        <tissue evidence="10">Gonads</tissue>
    </source>
</reference>
<dbReference type="PANTHER" id="PTHR24333:SF5">
    <property type="entry name" value="VENT HOMEOBOX"/>
    <property type="match status" value="1"/>
</dbReference>
<dbReference type="OrthoDB" id="6159439at2759"/>
<dbReference type="PANTHER" id="PTHR24333">
    <property type="entry name" value="HOMEO BOX HB9 LIKE A-RELATED"/>
    <property type="match status" value="1"/>
</dbReference>
<protein>
    <submittedName>
        <fullName evidence="10">Hematopoietically-expressed homeobox protein hhex</fullName>
    </submittedName>
</protein>
<gene>
    <name evidence="10" type="primary">LOC106150864</name>
</gene>
<dbReference type="InterPro" id="IPR017970">
    <property type="entry name" value="Homeobox_CS"/>
</dbReference>
<sequence>MEPLHVKPSGILGTSSGLVDNEGLNSFNVDKATTAIWKMADNRSSTSPTQFSDSSQNVKSAFHRVSDRKMKVLQVVTQGETMNNNGTENLLSAVQAQNDRNSNDQKHSTSGLKFGIDSILASQAKIKSAAEKDIKDLEEIRRANDLERFASQGSTSRVAASTTPTTTSPLAGITPPSPSSPMLPLSSAAAAESPSLFSSLYNYWSMFPYIGAGDAFSALVHQREAMLRFSTVSDITKQTALPPSVTASMMDYYSQLQAAPLRSKRLWKRTVYTPEQKRYLESQFQAQKFVDVFERRRLAFVLGLTDENVKVWFQNRRKRWRRALMQGDGSLKTLDSLEDYRKFQAQRNSVDPDDMEEVIEDEDE</sequence>
<comment type="subcellular location">
    <subcellularLocation>
        <location evidence="1 5 6">Nucleus</location>
    </subcellularLocation>
</comment>
<evidence type="ECO:0000256" key="4">
    <source>
        <dbReference type="ARBA" id="ARBA00023242"/>
    </source>
</evidence>
<evidence type="ECO:0000256" key="3">
    <source>
        <dbReference type="ARBA" id="ARBA00023155"/>
    </source>
</evidence>
<dbReference type="AlphaFoldDB" id="A0A1S3H075"/>
<dbReference type="SMART" id="SM00389">
    <property type="entry name" value="HOX"/>
    <property type="match status" value="1"/>
</dbReference>
<dbReference type="GO" id="GO:0005634">
    <property type="term" value="C:nucleus"/>
    <property type="evidence" value="ECO:0007669"/>
    <property type="project" value="UniProtKB-SubCell"/>
</dbReference>
<dbReference type="Gene3D" id="1.10.10.60">
    <property type="entry name" value="Homeodomain-like"/>
    <property type="match status" value="1"/>
</dbReference>
<keyword evidence="2 5" id="KW-0238">DNA-binding</keyword>
<evidence type="ECO:0000313" key="9">
    <source>
        <dbReference type="Proteomes" id="UP000085678"/>
    </source>
</evidence>